<evidence type="ECO:0000256" key="1">
    <source>
        <dbReference type="ARBA" id="ARBA00022764"/>
    </source>
</evidence>
<sequence>MFPRLIACLLAAFVSAAAARAEAPDPSRWQAVLAAARGETVYFHAWGGEPRINDYIAWVGREVAARFGVELVHVKVAETGAVVAKVLTEKAAGRTGNGSVDLVWINGENFAAMKENGLLLSEPWADRLPSYRFVDVAGKPTVARDFGVPVDGLEAPWGMARLVFFYDPGEVPAPPRSAEALAAWIEANPGRFTYPQPPDFMGTTFLKQLLVDLAADPAALARPVGSVDFEAVTAPLWAYLDRITPLLWRQGRAYPRDYGGMRQLLADGETAISFAFNPADASSAIANGELPDTVRSFVFDGGTIGNTHFVAIPFDAGASAGAMVVANFLMSPEAQARKEEAAVWGDPTVLAVDRLPPEDRARFAAVERGPATLPPDALGPVLPEPHPSWVAPLEAEWARRYGVGQ</sequence>
<evidence type="ECO:0000256" key="2">
    <source>
        <dbReference type="SAM" id="SignalP"/>
    </source>
</evidence>
<keyword evidence="4" id="KW-1185">Reference proteome</keyword>
<organism evidence="3 4">
    <name type="scientific">Propylenella binzhouense</name>
    <dbReference type="NCBI Taxonomy" id="2555902"/>
    <lineage>
        <taxon>Bacteria</taxon>
        <taxon>Pseudomonadati</taxon>
        <taxon>Pseudomonadota</taxon>
        <taxon>Alphaproteobacteria</taxon>
        <taxon>Hyphomicrobiales</taxon>
        <taxon>Propylenellaceae</taxon>
        <taxon>Propylenella</taxon>
    </lineage>
</organism>
<gene>
    <name evidence="3" type="ORF">E4O86_20215</name>
</gene>
<dbReference type="NCBIfam" id="NF008633">
    <property type="entry name" value="PRK11622.1"/>
    <property type="match status" value="1"/>
</dbReference>
<evidence type="ECO:0000313" key="3">
    <source>
        <dbReference type="EMBL" id="MYZ50034.1"/>
    </source>
</evidence>
<dbReference type="SUPFAM" id="SSF53850">
    <property type="entry name" value="Periplasmic binding protein-like II"/>
    <property type="match status" value="1"/>
</dbReference>
<dbReference type="Gene3D" id="3.40.190.10">
    <property type="entry name" value="Periplasmic binding protein-like II"/>
    <property type="match status" value="2"/>
</dbReference>
<accession>A0A964T7T9</accession>
<dbReference type="PANTHER" id="PTHR42779:SF1">
    <property type="entry name" value="PROTEIN YNJB"/>
    <property type="match status" value="1"/>
</dbReference>
<feature type="signal peptide" evidence="2">
    <location>
        <begin position="1"/>
        <end position="23"/>
    </location>
</feature>
<dbReference type="InterPro" id="IPR006059">
    <property type="entry name" value="SBP"/>
</dbReference>
<reference evidence="3" key="1">
    <citation type="submission" date="2019-03" db="EMBL/GenBank/DDBJ databases">
        <title>Afifella sp. nov., isolated from activated sludge.</title>
        <authorList>
            <person name="Li Q."/>
            <person name="Liu Y."/>
        </authorList>
    </citation>
    <scope>NUCLEOTIDE SEQUENCE</scope>
    <source>
        <strain evidence="3">L72</strain>
    </source>
</reference>
<name>A0A964T7T9_9HYPH</name>
<dbReference type="AlphaFoldDB" id="A0A964T7T9"/>
<dbReference type="Pfam" id="PF13416">
    <property type="entry name" value="SBP_bac_8"/>
    <property type="match status" value="1"/>
</dbReference>
<dbReference type="InterPro" id="IPR027020">
    <property type="entry name" value="YnjB"/>
</dbReference>
<dbReference type="Proteomes" id="UP000773614">
    <property type="component" value="Unassembled WGS sequence"/>
</dbReference>
<keyword evidence="2" id="KW-0732">Signal</keyword>
<dbReference type="RefSeq" id="WP_161142368.1">
    <property type="nucleotide sequence ID" value="NZ_SPKJ01000115.1"/>
</dbReference>
<evidence type="ECO:0000313" key="4">
    <source>
        <dbReference type="Proteomes" id="UP000773614"/>
    </source>
</evidence>
<comment type="caution">
    <text evidence="3">The sequence shown here is derived from an EMBL/GenBank/DDBJ whole genome shotgun (WGS) entry which is preliminary data.</text>
</comment>
<dbReference type="OrthoDB" id="3239593at2"/>
<dbReference type="PANTHER" id="PTHR42779">
    <property type="entry name" value="PROTEIN YNJB"/>
    <property type="match status" value="1"/>
</dbReference>
<protein>
    <submittedName>
        <fullName evidence="3">ABC transporter substrate-binding protein</fullName>
    </submittedName>
</protein>
<feature type="chain" id="PRO_5037721245" evidence="2">
    <location>
        <begin position="24"/>
        <end position="405"/>
    </location>
</feature>
<keyword evidence="1" id="KW-0574">Periplasm</keyword>
<proteinExistence type="predicted"/>
<dbReference type="EMBL" id="SPKJ01000115">
    <property type="protein sequence ID" value="MYZ50034.1"/>
    <property type="molecule type" value="Genomic_DNA"/>
</dbReference>
<dbReference type="PIRSF" id="PIRSF029172">
    <property type="entry name" value="UCP029172_ABC_sbc_YnjB"/>
    <property type="match status" value="1"/>
</dbReference>